<protein>
    <submittedName>
        <fullName evidence="3">Uncharacterized protein</fullName>
    </submittedName>
</protein>
<feature type="compositionally biased region" description="Basic and acidic residues" evidence="2">
    <location>
        <begin position="295"/>
        <end position="307"/>
    </location>
</feature>
<evidence type="ECO:0000256" key="2">
    <source>
        <dbReference type="SAM" id="MobiDB-lite"/>
    </source>
</evidence>
<name>W4H2F8_APHAT</name>
<dbReference type="OrthoDB" id="10506586at2759"/>
<feature type="region of interest" description="Disordered" evidence="2">
    <location>
        <begin position="23"/>
        <end position="187"/>
    </location>
</feature>
<feature type="compositionally biased region" description="Basic and acidic residues" evidence="2">
    <location>
        <begin position="322"/>
        <end position="337"/>
    </location>
</feature>
<feature type="compositionally biased region" description="Polar residues" evidence="2">
    <location>
        <begin position="283"/>
        <end position="294"/>
    </location>
</feature>
<feature type="region of interest" description="Disordered" evidence="2">
    <location>
        <begin position="229"/>
        <end position="376"/>
    </location>
</feature>
<evidence type="ECO:0000256" key="1">
    <source>
        <dbReference type="SAM" id="Coils"/>
    </source>
</evidence>
<feature type="compositionally biased region" description="Acidic residues" evidence="2">
    <location>
        <begin position="254"/>
        <end position="266"/>
    </location>
</feature>
<feature type="compositionally biased region" description="Basic and acidic residues" evidence="2">
    <location>
        <begin position="71"/>
        <end position="97"/>
    </location>
</feature>
<dbReference type="EMBL" id="KI913117">
    <property type="protein sequence ID" value="ETV85781.1"/>
    <property type="molecule type" value="Genomic_DNA"/>
</dbReference>
<feature type="compositionally biased region" description="Basic and acidic residues" evidence="2">
    <location>
        <begin position="176"/>
        <end position="187"/>
    </location>
</feature>
<dbReference type="VEuPathDB" id="FungiDB:H257_02357"/>
<feature type="compositionally biased region" description="Basic and acidic residues" evidence="2">
    <location>
        <begin position="39"/>
        <end position="51"/>
    </location>
</feature>
<organism evidence="3">
    <name type="scientific">Aphanomyces astaci</name>
    <name type="common">Crayfish plague agent</name>
    <dbReference type="NCBI Taxonomy" id="112090"/>
    <lineage>
        <taxon>Eukaryota</taxon>
        <taxon>Sar</taxon>
        <taxon>Stramenopiles</taxon>
        <taxon>Oomycota</taxon>
        <taxon>Saprolegniomycetes</taxon>
        <taxon>Saprolegniales</taxon>
        <taxon>Verrucalvaceae</taxon>
        <taxon>Aphanomyces</taxon>
    </lineage>
</organism>
<gene>
    <name evidence="3" type="ORF">H257_02357</name>
</gene>
<reference evidence="3" key="1">
    <citation type="submission" date="2013-12" db="EMBL/GenBank/DDBJ databases">
        <title>The Genome Sequence of Aphanomyces astaci APO3.</title>
        <authorList>
            <consortium name="The Broad Institute Genomics Platform"/>
            <person name="Russ C."/>
            <person name="Tyler B."/>
            <person name="van West P."/>
            <person name="Dieguez-Uribeondo J."/>
            <person name="Young S.K."/>
            <person name="Zeng Q."/>
            <person name="Gargeya S."/>
            <person name="Fitzgerald M."/>
            <person name="Abouelleil A."/>
            <person name="Alvarado L."/>
            <person name="Chapman S.B."/>
            <person name="Gainer-Dewar J."/>
            <person name="Goldberg J."/>
            <person name="Griggs A."/>
            <person name="Gujja S."/>
            <person name="Hansen M."/>
            <person name="Howarth C."/>
            <person name="Imamovic A."/>
            <person name="Ireland A."/>
            <person name="Larimer J."/>
            <person name="McCowan C."/>
            <person name="Murphy C."/>
            <person name="Pearson M."/>
            <person name="Poon T.W."/>
            <person name="Priest M."/>
            <person name="Roberts A."/>
            <person name="Saif S."/>
            <person name="Shea T."/>
            <person name="Sykes S."/>
            <person name="Wortman J."/>
            <person name="Nusbaum C."/>
            <person name="Birren B."/>
        </authorList>
    </citation>
    <scope>NUCLEOTIDE SEQUENCE [LARGE SCALE GENOMIC DNA]</scope>
    <source>
        <strain evidence="3">APO3</strain>
    </source>
</reference>
<dbReference type="RefSeq" id="XP_009824253.1">
    <property type="nucleotide sequence ID" value="XM_009825951.1"/>
</dbReference>
<feature type="coiled-coil region" evidence="1">
    <location>
        <begin position="386"/>
        <end position="413"/>
    </location>
</feature>
<sequence>MAAPSRGRRQAVQLSQEEYKKALDDEARQKLAVKSRTNHHPDKRTDDRADDALPPTPVAPTGRRRVTQHVSQEEYTKALEEQIRFKQMRDEAEINERKGRRPPHVDAPAASGSGDSQATAATCAATSTEPSTNQRPGRRRVHQVPHNEWLESIQSQIQSKQPQQIAPSTINTGDNHPTDGRRTAKLSREEWIRKLEAEIDNDQAGHVSHQPPPPAVLLAPAVVQSTELPSIEISPPPQPLHEDDSIGEVAEPCEAVEMEDAPEVNEDDHVASPVAKSCPTELPVQNSKKANTVRNNDKAKSKSDKQVIRGRQKPLMGGTSRLKREAKSKRTSDHEHTTIPPPNGRSSKPPLATATRRSRDDSKQYDQEPAATASPGKLHNNMALAYEAILEQNEEMKRQLADQSQVLQLIRQRMEGQPLPVAPAALVTASGGAAIANESSAKLPRRTNNDRRSKLVPPGTIALAHSTKPRLPSITSTAAPTPDREHRTQPHHSSALLPPLEPPPSSTVRAQVPNTINTSIVALLERQPASPPIKATRSSGLPKDDPVLNENAKATSSRHHHHPKSVMLTSHCNPITMTWHDCDELGQTEPSTFLPVLATSTVDERELVADSVDMLLESSTMLPLHIRPSVVR</sequence>
<feature type="compositionally biased region" description="Low complexity" evidence="2">
    <location>
        <begin position="152"/>
        <end position="165"/>
    </location>
</feature>
<feature type="compositionally biased region" description="Polar residues" evidence="2">
    <location>
        <begin position="166"/>
        <end position="175"/>
    </location>
</feature>
<proteinExistence type="predicted"/>
<accession>W4H2F8</accession>
<feature type="region of interest" description="Disordered" evidence="2">
    <location>
        <begin position="467"/>
        <end position="507"/>
    </location>
</feature>
<dbReference type="AlphaFoldDB" id="W4H2F8"/>
<keyword evidence="1" id="KW-0175">Coiled coil</keyword>
<evidence type="ECO:0000313" key="3">
    <source>
        <dbReference type="EMBL" id="ETV85781.1"/>
    </source>
</evidence>
<dbReference type="GeneID" id="20804353"/>
<feature type="region of interest" description="Disordered" evidence="2">
    <location>
        <begin position="527"/>
        <end position="565"/>
    </location>
</feature>
<feature type="compositionally biased region" description="Basic and acidic residues" evidence="2">
    <location>
        <begin position="357"/>
        <end position="366"/>
    </location>
</feature>
<feature type="compositionally biased region" description="Low complexity" evidence="2">
    <location>
        <begin position="116"/>
        <end position="132"/>
    </location>
</feature>